<feature type="domain" description="HTH deoR-type" evidence="3">
    <location>
        <begin position="2"/>
        <end position="57"/>
    </location>
</feature>
<proteinExistence type="predicted"/>
<dbReference type="GO" id="GO:0003700">
    <property type="term" value="F:DNA-binding transcription factor activity"/>
    <property type="evidence" value="ECO:0007669"/>
    <property type="project" value="InterPro"/>
</dbReference>
<dbReference type="Pfam" id="PF08279">
    <property type="entry name" value="HTH_11"/>
    <property type="match status" value="1"/>
</dbReference>
<evidence type="ECO:0000313" key="5">
    <source>
        <dbReference type="Proteomes" id="UP000093309"/>
    </source>
</evidence>
<dbReference type="OrthoDB" id="9815009at2"/>
<name>A0A1C1A8Q4_9BACL</name>
<dbReference type="PROSITE" id="PS51000">
    <property type="entry name" value="HTH_DEOR_2"/>
    <property type="match status" value="1"/>
</dbReference>
<keyword evidence="5" id="KW-1185">Reference proteome</keyword>
<reference evidence="5" key="1">
    <citation type="submission" date="2016-05" db="EMBL/GenBank/DDBJ databases">
        <title>Paenibacillus oryzae. sp. nov., isolated from the rice root.</title>
        <authorList>
            <person name="Zhang J."/>
            <person name="Zhang X."/>
        </authorList>
    </citation>
    <scope>NUCLEOTIDE SEQUENCE [LARGE SCALE GENOMIC DNA]</scope>
    <source>
        <strain evidence="5">KCTC13222</strain>
    </source>
</reference>
<protein>
    <submittedName>
        <fullName evidence="4">DNA-binding protein</fullName>
    </submittedName>
</protein>
<sequence>MKTARMFSILIYLLKKKLVSADELANEFEVSTRTIYRDMDALSAIGIPIISYLGKNGGFTLIDNYQLDKFTFNEEEKRFLLEGLVLKSELFDNQQLSVLQRKIELLKENKEEFHSSITITSSTLHRESIEEETKLKIKKVLSIINEGHKMCIQYVSQTANMSSRIIQPLKLNFMNGSWYLEAFCESKQALRLFKLTRIRSMEVILDDTRSVYTVENEHLTPKSVNVEEIILLFSKSELGKLYDFFTEDELSILEDGSIQVIFLYDSAKNILPFVLMFGRYVKIVSPLWLKQAYRNEIAFIYES</sequence>
<gene>
    <name evidence="4" type="ORF">A8709_16790</name>
</gene>
<accession>A0A1C1A8Q4</accession>
<organism evidence="4 5">
    <name type="scientific">Paenibacillus pectinilyticus</name>
    <dbReference type="NCBI Taxonomy" id="512399"/>
    <lineage>
        <taxon>Bacteria</taxon>
        <taxon>Bacillati</taxon>
        <taxon>Bacillota</taxon>
        <taxon>Bacilli</taxon>
        <taxon>Bacillales</taxon>
        <taxon>Paenibacillaceae</taxon>
        <taxon>Paenibacillus</taxon>
    </lineage>
</organism>
<dbReference type="InterPro" id="IPR051534">
    <property type="entry name" value="CBASS_pafABC_assoc_protein"/>
</dbReference>
<dbReference type="InterPro" id="IPR001034">
    <property type="entry name" value="DeoR_HTH"/>
</dbReference>
<dbReference type="RefSeq" id="WP_065850507.1">
    <property type="nucleotide sequence ID" value="NZ_LYPC01000008.1"/>
</dbReference>
<dbReference type="SUPFAM" id="SSF46785">
    <property type="entry name" value="Winged helix' DNA-binding domain"/>
    <property type="match status" value="1"/>
</dbReference>
<dbReference type="Gene3D" id="1.10.10.10">
    <property type="entry name" value="Winged helix-like DNA-binding domain superfamily/Winged helix DNA-binding domain"/>
    <property type="match status" value="1"/>
</dbReference>
<dbReference type="Pfam" id="PF25583">
    <property type="entry name" value="WCX"/>
    <property type="match status" value="1"/>
</dbReference>
<dbReference type="Pfam" id="PF13280">
    <property type="entry name" value="WYL"/>
    <property type="match status" value="1"/>
</dbReference>
<dbReference type="InterPro" id="IPR036390">
    <property type="entry name" value="WH_DNA-bd_sf"/>
</dbReference>
<dbReference type="InterPro" id="IPR036388">
    <property type="entry name" value="WH-like_DNA-bd_sf"/>
</dbReference>
<comment type="caution">
    <text evidence="4">The sequence shown here is derived from an EMBL/GenBank/DDBJ whole genome shotgun (WGS) entry which is preliminary data.</text>
</comment>
<dbReference type="PANTHER" id="PTHR34580">
    <property type="match status" value="1"/>
</dbReference>
<dbReference type="PANTHER" id="PTHR34580:SF8">
    <property type="entry name" value="WYL DOMAIN-CONTAINING PROTEIN"/>
    <property type="match status" value="1"/>
</dbReference>
<evidence type="ECO:0000259" key="3">
    <source>
        <dbReference type="PROSITE" id="PS51000"/>
    </source>
</evidence>
<dbReference type="PROSITE" id="PS52050">
    <property type="entry name" value="WYL"/>
    <property type="match status" value="1"/>
</dbReference>
<evidence type="ECO:0000313" key="4">
    <source>
        <dbReference type="EMBL" id="OCT16929.1"/>
    </source>
</evidence>
<dbReference type="Proteomes" id="UP000093309">
    <property type="component" value="Unassembled WGS sequence"/>
</dbReference>
<keyword evidence="1" id="KW-0805">Transcription regulation</keyword>
<dbReference type="STRING" id="512399.A8709_16790"/>
<dbReference type="PIRSF" id="PIRSF016838">
    <property type="entry name" value="PafC"/>
    <property type="match status" value="1"/>
</dbReference>
<dbReference type="AlphaFoldDB" id="A0A1C1A8Q4"/>
<keyword evidence="2" id="KW-0804">Transcription</keyword>
<keyword evidence="4" id="KW-0238">DNA-binding</keyword>
<dbReference type="InterPro" id="IPR013196">
    <property type="entry name" value="HTH_11"/>
</dbReference>
<dbReference type="GO" id="GO:0003677">
    <property type="term" value="F:DNA binding"/>
    <property type="evidence" value="ECO:0007669"/>
    <property type="project" value="UniProtKB-KW"/>
</dbReference>
<dbReference type="InterPro" id="IPR028349">
    <property type="entry name" value="PafC-like"/>
</dbReference>
<evidence type="ECO:0000256" key="1">
    <source>
        <dbReference type="ARBA" id="ARBA00023015"/>
    </source>
</evidence>
<dbReference type="EMBL" id="LYPC01000008">
    <property type="protein sequence ID" value="OCT16929.1"/>
    <property type="molecule type" value="Genomic_DNA"/>
</dbReference>
<dbReference type="InterPro" id="IPR026881">
    <property type="entry name" value="WYL_dom"/>
</dbReference>
<dbReference type="InterPro" id="IPR057727">
    <property type="entry name" value="WCX_dom"/>
</dbReference>
<evidence type="ECO:0000256" key="2">
    <source>
        <dbReference type="ARBA" id="ARBA00023163"/>
    </source>
</evidence>